<reference evidence="2 3" key="1">
    <citation type="journal article" date="2019" name="Int. J. Syst. Evol. Microbiol.">
        <title>The Global Catalogue of Microorganisms (GCM) 10K type strain sequencing project: providing services to taxonomists for standard genome sequencing and annotation.</title>
        <authorList>
            <consortium name="The Broad Institute Genomics Platform"/>
            <consortium name="The Broad Institute Genome Sequencing Center for Infectious Disease"/>
            <person name="Wu L."/>
            <person name="Ma J."/>
        </authorList>
    </citation>
    <scope>NUCLEOTIDE SEQUENCE [LARGE SCALE GENOMIC DNA]</scope>
    <source>
        <strain evidence="2 3">JCM 6922</strain>
    </source>
</reference>
<dbReference type="InterPro" id="IPR047757">
    <property type="entry name" value="AfsA-like"/>
</dbReference>
<dbReference type="RefSeq" id="WP_344606426.1">
    <property type="nucleotide sequence ID" value="NZ_BAAATK010000033.1"/>
</dbReference>
<dbReference type="InterPro" id="IPR005509">
    <property type="entry name" value="AfsA_hotdog_dom"/>
</dbReference>
<feature type="domain" description="A-factor biosynthesis hotdog" evidence="1">
    <location>
        <begin position="190"/>
        <end position="295"/>
    </location>
</feature>
<evidence type="ECO:0000259" key="1">
    <source>
        <dbReference type="Pfam" id="PF03756"/>
    </source>
</evidence>
<feature type="domain" description="A-factor biosynthesis hotdog" evidence="1">
    <location>
        <begin position="21"/>
        <end position="153"/>
    </location>
</feature>
<comment type="caution">
    <text evidence="2">The sequence shown here is derived from an EMBL/GenBank/DDBJ whole genome shotgun (WGS) entry which is preliminary data.</text>
</comment>
<name>A0ABN3K6Q6_9ACTN</name>
<organism evidence="2 3">
    <name type="scientific">Streptomyces glaucus</name>
    <dbReference type="NCBI Taxonomy" id="284029"/>
    <lineage>
        <taxon>Bacteria</taxon>
        <taxon>Bacillati</taxon>
        <taxon>Actinomycetota</taxon>
        <taxon>Actinomycetes</taxon>
        <taxon>Kitasatosporales</taxon>
        <taxon>Streptomycetaceae</taxon>
        <taxon>Streptomyces</taxon>
    </lineage>
</organism>
<sequence length="301" mass="33203">MTSAVQPRQATSPGTVPKEWVHKSNHAEVLLTDWRPAGDDTAVVTARWPGDHPFYLSHHGLYDPLLLVETIRQTVPLLSHAAYGIPFDHRLGWDSFRLDLVPAALRITEEPAEPLLQVTRTLTRRRALGSARHHTRITATLGGNHLATADLSFTNFPPAVYRRLRGPYADPLQALSRALPPSPPVPASRVERHRPDDVLLSPTGAPDQWLLRVDPAHPILFDHPLDHIPGMLILEAARQATHAARPGPVLLAGINAAFHRYAELDRPCLLHTRSAPPGLHLTAQQDGRKVFTATVTTDTPH</sequence>
<keyword evidence="3" id="KW-1185">Reference proteome</keyword>
<dbReference type="Pfam" id="PF03756">
    <property type="entry name" value="AfsA"/>
    <property type="match status" value="2"/>
</dbReference>
<evidence type="ECO:0000313" key="2">
    <source>
        <dbReference type="EMBL" id="GAA2448426.1"/>
    </source>
</evidence>
<gene>
    <name evidence="2" type="ORF">GCM10010421_45640</name>
</gene>
<dbReference type="Proteomes" id="UP001500460">
    <property type="component" value="Unassembled WGS sequence"/>
</dbReference>
<accession>A0ABN3K6Q6</accession>
<dbReference type="EMBL" id="BAAATK010000033">
    <property type="protein sequence ID" value="GAA2448426.1"/>
    <property type="molecule type" value="Genomic_DNA"/>
</dbReference>
<evidence type="ECO:0000313" key="3">
    <source>
        <dbReference type="Proteomes" id="UP001500460"/>
    </source>
</evidence>
<protein>
    <submittedName>
        <fullName evidence="2">ScbA/BarX family gamma-butyrolactone biosynthesis protein</fullName>
    </submittedName>
</protein>
<dbReference type="NCBIfam" id="NF041195">
    <property type="entry name" value="ScbA_BarX_GamBu"/>
    <property type="match status" value="1"/>
</dbReference>
<proteinExistence type="predicted"/>